<dbReference type="SUPFAM" id="SSF54631">
    <property type="entry name" value="CBS-domain pair"/>
    <property type="match status" value="1"/>
</dbReference>
<evidence type="ECO:0000256" key="2">
    <source>
        <dbReference type="ARBA" id="ARBA00023122"/>
    </source>
</evidence>
<dbReference type="AlphaFoldDB" id="A0A8S0RTD7"/>
<dbReference type="GO" id="GO:0005737">
    <property type="term" value="C:cytoplasm"/>
    <property type="evidence" value="ECO:0007669"/>
    <property type="project" value="TreeGrafter"/>
</dbReference>
<keyword evidence="4" id="KW-1185">Reference proteome</keyword>
<keyword evidence="1" id="KW-0677">Repeat</keyword>
<evidence type="ECO:0008006" key="5">
    <source>
        <dbReference type="Google" id="ProtNLM"/>
    </source>
</evidence>
<organism evidence="3 4">
    <name type="scientific">Olea europaea subsp. europaea</name>
    <dbReference type="NCBI Taxonomy" id="158383"/>
    <lineage>
        <taxon>Eukaryota</taxon>
        <taxon>Viridiplantae</taxon>
        <taxon>Streptophyta</taxon>
        <taxon>Embryophyta</taxon>
        <taxon>Tracheophyta</taxon>
        <taxon>Spermatophyta</taxon>
        <taxon>Magnoliopsida</taxon>
        <taxon>eudicotyledons</taxon>
        <taxon>Gunneridae</taxon>
        <taxon>Pentapetalae</taxon>
        <taxon>asterids</taxon>
        <taxon>lamiids</taxon>
        <taxon>Lamiales</taxon>
        <taxon>Oleaceae</taxon>
        <taxon>Oleeae</taxon>
        <taxon>Olea</taxon>
    </lineage>
</organism>
<protein>
    <recommendedName>
        <fullName evidence="5">CBS domain-containing protein</fullName>
    </recommendedName>
</protein>
<dbReference type="InterPro" id="IPR046342">
    <property type="entry name" value="CBS_dom_sf"/>
</dbReference>
<dbReference type="PANTHER" id="PTHR13780:SF39">
    <property type="entry name" value="CBS DOMAIN-CONTAINING PROTEIN CBSX5-LIKE"/>
    <property type="match status" value="1"/>
</dbReference>
<dbReference type="GO" id="GO:0005634">
    <property type="term" value="C:nucleus"/>
    <property type="evidence" value="ECO:0007669"/>
    <property type="project" value="TreeGrafter"/>
</dbReference>
<name>A0A8S0RTD7_OLEEU</name>
<dbReference type="OrthoDB" id="681454at2759"/>
<reference evidence="3 4" key="1">
    <citation type="submission" date="2019-12" db="EMBL/GenBank/DDBJ databases">
        <authorList>
            <person name="Alioto T."/>
            <person name="Alioto T."/>
            <person name="Gomez Garrido J."/>
        </authorList>
    </citation>
    <scope>NUCLEOTIDE SEQUENCE [LARGE SCALE GENOMIC DNA]</scope>
</reference>
<gene>
    <name evidence="3" type="ORF">OLEA9_A032631</name>
</gene>
<sequence>MAVSFLNREVSDLCLGKPALRWINADATVSEALTALKRSEETYLSVWKCCADESCVCLGKICTADVICFLCRKENLVNPFKAFEATVSDILPKGVFVVRHLDPKSSLLEAIDCILEGAQNLVIPIQNQKSTYSRKKFLNKPSSYCWITSEDVIRFLLNSIGIFSPIPTSTIESLNVIERDIMTVHYHDPAISALDYITRALVQQTSVAVVDVENRIIGEISPLSLACCDETAAAAIATLSAGDLMSYMDYGGPPEDLVEMVKMKLEERNFGAMLELVEEYAHSTVSSSSSCCSSEDEFGPVSSSGSSRHGKAGRHFPARSSETILCNPRSSLVAVMIQALAHRVSCIWVVGEDHTLVGAVTFAGMLKVFRSVARDHKPESGNLFMQ</sequence>
<comment type="caution">
    <text evidence="3">The sequence shown here is derived from an EMBL/GenBank/DDBJ whole genome shotgun (WGS) entry which is preliminary data.</text>
</comment>
<evidence type="ECO:0000313" key="3">
    <source>
        <dbReference type="EMBL" id="CAA2982567.1"/>
    </source>
</evidence>
<evidence type="ECO:0000256" key="1">
    <source>
        <dbReference type="ARBA" id="ARBA00022737"/>
    </source>
</evidence>
<dbReference type="PANTHER" id="PTHR13780">
    <property type="entry name" value="AMP-ACTIVATED PROTEIN KINASE, GAMMA REGULATORY SUBUNIT"/>
    <property type="match status" value="1"/>
</dbReference>
<dbReference type="EMBL" id="CACTIH010003699">
    <property type="protein sequence ID" value="CAA2982567.1"/>
    <property type="molecule type" value="Genomic_DNA"/>
</dbReference>
<evidence type="ECO:0000313" key="4">
    <source>
        <dbReference type="Proteomes" id="UP000594638"/>
    </source>
</evidence>
<dbReference type="Gramene" id="OE9A032631T1">
    <property type="protein sequence ID" value="OE9A032631C1"/>
    <property type="gene ID" value="OE9A032631"/>
</dbReference>
<dbReference type="InterPro" id="IPR050511">
    <property type="entry name" value="AMPK_gamma/SDS23_families"/>
</dbReference>
<keyword evidence="2" id="KW-0129">CBS domain</keyword>
<dbReference type="Proteomes" id="UP000594638">
    <property type="component" value="Unassembled WGS sequence"/>
</dbReference>
<accession>A0A8S0RTD7</accession>
<proteinExistence type="predicted"/>